<reference evidence="3" key="1">
    <citation type="submission" date="2022-11" db="UniProtKB">
        <authorList>
            <consortium name="WormBaseParasite"/>
        </authorList>
    </citation>
    <scope>IDENTIFICATION</scope>
</reference>
<dbReference type="WBParaSite" id="nRc.2.0.1.t19987-RA">
    <property type="protein sequence ID" value="nRc.2.0.1.t19987-RA"/>
    <property type="gene ID" value="nRc.2.0.1.g19987"/>
</dbReference>
<keyword evidence="2" id="KW-1185">Reference proteome</keyword>
<feature type="compositionally biased region" description="Basic and acidic residues" evidence="1">
    <location>
        <begin position="185"/>
        <end position="199"/>
    </location>
</feature>
<organism evidence="2 3">
    <name type="scientific">Romanomermis culicivorax</name>
    <name type="common">Nematode worm</name>
    <dbReference type="NCBI Taxonomy" id="13658"/>
    <lineage>
        <taxon>Eukaryota</taxon>
        <taxon>Metazoa</taxon>
        <taxon>Ecdysozoa</taxon>
        <taxon>Nematoda</taxon>
        <taxon>Enoplea</taxon>
        <taxon>Dorylaimia</taxon>
        <taxon>Mermithida</taxon>
        <taxon>Mermithoidea</taxon>
        <taxon>Mermithidae</taxon>
        <taxon>Romanomermis</taxon>
    </lineage>
</organism>
<evidence type="ECO:0000313" key="2">
    <source>
        <dbReference type="Proteomes" id="UP000887565"/>
    </source>
</evidence>
<evidence type="ECO:0000313" key="3">
    <source>
        <dbReference type="WBParaSite" id="nRc.2.0.1.t19987-RA"/>
    </source>
</evidence>
<dbReference type="Proteomes" id="UP000887565">
    <property type="component" value="Unplaced"/>
</dbReference>
<dbReference type="AlphaFoldDB" id="A0A915J2R2"/>
<evidence type="ECO:0000256" key="1">
    <source>
        <dbReference type="SAM" id="MobiDB-lite"/>
    </source>
</evidence>
<accession>A0A915J2R2</accession>
<proteinExistence type="predicted"/>
<feature type="region of interest" description="Disordered" evidence="1">
    <location>
        <begin position="182"/>
        <end position="211"/>
    </location>
</feature>
<name>A0A915J2R2_ROMCU</name>
<protein>
    <submittedName>
        <fullName evidence="3">Uncharacterized protein</fullName>
    </submittedName>
</protein>
<sequence>MKESWTRFKDTPGQEPDRSVRLGLDDRLALPPTRALLGDKVLGIANKRLALRRLPGLPFAPHKLPVEPRSTFDAPLLWLVLFLPVLLLLFNDEDDNDAELTAGDWSKPIVQENRRLASCTAKKSGRRSPYCGDHVPELVQAIVHFYLISGTDLKANLIKLADIKKEQNPPRNTTRYRALKPQKNIHQDDTLYQRYKENGRPASSIEEREEI</sequence>